<evidence type="ECO:0000259" key="1">
    <source>
        <dbReference type="Pfam" id="PF00561"/>
    </source>
</evidence>
<name>A0A2P5Z269_9XANT</name>
<organism evidence="2 3">
    <name type="scientific">Xanthomonas sacchari</name>
    <dbReference type="NCBI Taxonomy" id="56458"/>
    <lineage>
        <taxon>Bacteria</taxon>
        <taxon>Pseudomonadati</taxon>
        <taxon>Pseudomonadota</taxon>
        <taxon>Gammaproteobacteria</taxon>
        <taxon>Lysobacterales</taxon>
        <taxon>Lysobacteraceae</taxon>
        <taxon>Xanthomonas</taxon>
    </lineage>
</organism>
<dbReference type="EMBL" id="MDEK01000012">
    <property type="protein sequence ID" value="PPU81646.1"/>
    <property type="molecule type" value="Genomic_DNA"/>
</dbReference>
<dbReference type="Proteomes" id="UP000247346">
    <property type="component" value="Unassembled WGS sequence"/>
</dbReference>
<protein>
    <submittedName>
        <fullName evidence="2">Alpha/beta hydrolase</fullName>
    </submittedName>
</protein>
<evidence type="ECO:0000313" key="2">
    <source>
        <dbReference type="EMBL" id="PPU81646.1"/>
    </source>
</evidence>
<evidence type="ECO:0000313" key="3">
    <source>
        <dbReference type="Proteomes" id="UP000247346"/>
    </source>
</evidence>
<dbReference type="RefSeq" id="WP_010342612.1">
    <property type="nucleotide sequence ID" value="NZ_CP132343.1"/>
</dbReference>
<dbReference type="InterPro" id="IPR029058">
    <property type="entry name" value="AB_hydrolase_fold"/>
</dbReference>
<feature type="domain" description="AB hydrolase-1" evidence="1">
    <location>
        <begin position="23"/>
        <end position="132"/>
    </location>
</feature>
<dbReference type="InterPro" id="IPR050471">
    <property type="entry name" value="AB_hydrolase"/>
</dbReference>
<accession>A0A2P5Z269</accession>
<dbReference type="OrthoDB" id="9779853at2"/>
<gene>
    <name evidence="2" type="ORF">XsacCFBP4641_13845</name>
</gene>
<proteinExistence type="predicted"/>
<dbReference type="InterPro" id="IPR000073">
    <property type="entry name" value="AB_hydrolase_1"/>
</dbReference>
<dbReference type="Gene3D" id="3.40.50.1820">
    <property type="entry name" value="alpha/beta hydrolase"/>
    <property type="match status" value="1"/>
</dbReference>
<sequence>MTPALIPRGDGHALFVRDWGEGPPVVLLAGWAMDGRIWGDTMLHLNAAGLRAIAYDRNGHGRSTDRADYGYDALADDLAAVLETLDLESVTLVAHSGAGGEAIRYLARHGRTRIARLILVGATGPRVVGNSGITPAMVDALCAQLAFDLSGWIDANIAPFAPGASDRVNAWMATMVLDCSRRAVVAFQRTIALSDLSAEAAALTLPVTLLHGDRDVSAPLDASGRVYAAIIPGAELIVYEGVAHGVMVTHAARLASDIVRRVRCCA</sequence>
<dbReference type="PANTHER" id="PTHR43433:SF4">
    <property type="entry name" value="NON-HEME CHLOROPEROXIDASE-RELATED"/>
    <property type="match status" value="1"/>
</dbReference>
<dbReference type="PANTHER" id="PTHR43433">
    <property type="entry name" value="HYDROLASE, ALPHA/BETA FOLD FAMILY PROTEIN"/>
    <property type="match status" value="1"/>
</dbReference>
<comment type="caution">
    <text evidence="2">The sequence shown here is derived from an EMBL/GenBank/DDBJ whole genome shotgun (WGS) entry which is preliminary data.</text>
</comment>
<reference evidence="2 3" key="1">
    <citation type="submission" date="2016-08" db="EMBL/GenBank/DDBJ databases">
        <authorList>
            <person name="Seilhamer J.J."/>
        </authorList>
    </citation>
    <scope>NUCLEOTIDE SEQUENCE [LARGE SCALE GENOMIC DNA]</scope>
    <source>
        <strain evidence="2 3">CFBP4641</strain>
    </source>
</reference>
<dbReference type="SUPFAM" id="SSF53474">
    <property type="entry name" value="alpha/beta-Hydrolases"/>
    <property type="match status" value="1"/>
</dbReference>
<dbReference type="Pfam" id="PF00561">
    <property type="entry name" value="Abhydrolase_1"/>
    <property type="match status" value="1"/>
</dbReference>
<dbReference type="GeneID" id="93878746"/>
<keyword evidence="2" id="KW-0378">Hydrolase</keyword>
<dbReference type="AlphaFoldDB" id="A0A2P5Z269"/>
<dbReference type="GO" id="GO:0016787">
    <property type="term" value="F:hydrolase activity"/>
    <property type="evidence" value="ECO:0007669"/>
    <property type="project" value="UniProtKB-KW"/>
</dbReference>